<evidence type="ECO:0000313" key="7">
    <source>
        <dbReference type="EMBL" id="PXX81253.1"/>
    </source>
</evidence>
<dbReference type="PROSITE" id="PS50931">
    <property type="entry name" value="HTH_LYSR"/>
    <property type="match status" value="1"/>
</dbReference>
<evidence type="ECO:0000256" key="2">
    <source>
        <dbReference type="ARBA" id="ARBA00023015"/>
    </source>
</evidence>
<dbReference type="Pfam" id="PF03466">
    <property type="entry name" value="LysR_substrate"/>
    <property type="match status" value="1"/>
</dbReference>
<evidence type="ECO:0000256" key="3">
    <source>
        <dbReference type="ARBA" id="ARBA00023125"/>
    </source>
</evidence>
<dbReference type="FunFam" id="1.10.10.10:FF:000001">
    <property type="entry name" value="LysR family transcriptional regulator"/>
    <property type="match status" value="1"/>
</dbReference>
<evidence type="ECO:0000256" key="1">
    <source>
        <dbReference type="ARBA" id="ARBA00009437"/>
    </source>
</evidence>
<comment type="caution">
    <text evidence="7">The sequence shown here is derived from an EMBL/GenBank/DDBJ whole genome shotgun (WGS) entry which is preliminary data.</text>
</comment>
<keyword evidence="5" id="KW-0804">Transcription</keyword>
<dbReference type="InterPro" id="IPR036388">
    <property type="entry name" value="WH-like_DNA-bd_sf"/>
</dbReference>
<dbReference type="RefSeq" id="WP_110389565.1">
    <property type="nucleotide sequence ID" value="NZ_CALCOA010000300.1"/>
</dbReference>
<dbReference type="OrthoDB" id="9775392at2"/>
<evidence type="ECO:0000313" key="8">
    <source>
        <dbReference type="Proteomes" id="UP000247555"/>
    </source>
</evidence>
<dbReference type="PANTHER" id="PTHR30346:SF26">
    <property type="entry name" value="HYDROGEN PEROXIDE-INDUCIBLE GENES ACTIVATOR"/>
    <property type="match status" value="1"/>
</dbReference>
<dbReference type="CDD" id="cd08411">
    <property type="entry name" value="PBP2_OxyR"/>
    <property type="match status" value="1"/>
</dbReference>
<accession>A0A318L703</accession>
<proteinExistence type="inferred from homology"/>
<evidence type="ECO:0000256" key="5">
    <source>
        <dbReference type="ARBA" id="ARBA00023163"/>
    </source>
</evidence>
<dbReference type="SUPFAM" id="SSF53850">
    <property type="entry name" value="Periplasmic binding protein-like II"/>
    <property type="match status" value="1"/>
</dbReference>
<dbReference type="Gene3D" id="3.40.190.10">
    <property type="entry name" value="Periplasmic binding protein-like II"/>
    <property type="match status" value="2"/>
</dbReference>
<dbReference type="GO" id="GO:0032993">
    <property type="term" value="C:protein-DNA complex"/>
    <property type="evidence" value="ECO:0007669"/>
    <property type="project" value="TreeGrafter"/>
</dbReference>
<dbReference type="PANTHER" id="PTHR30346">
    <property type="entry name" value="TRANSCRIPTIONAL DUAL REGULATOR HCAR-RELATED"/>
    <property type="match status" value="1"/>
</dbReference>
<keyword evidence="3" id="KW-0238">DNA-binding</keyword>
<comment type="similarity">
    <text evidence="1">Belongs to the LysR transcriptional regulatory family.</text>
</comment>
<keyword evidence="2" id="KW-0805">Transcription regulation</keyword>
<organism evidence="7 8">
    <name type="scientific">Rivihabitans pingtungensis</name>
    <dbReference type="NCBI Taxonomy" id="1054498"/>
    <lineage>
        <taxon>Bacteria</taxon>
        <taxon>Pseudomonadati</taxon>
        <taxon>Pseudomonadota</taxon>
        <taxon>Betaproteobacteria</taxon>
        <taxon>Neisseriales</taxon>
        <taxon>Aquaspirillaceae</taxon>
        <taxon>Rivihabitans</taxon>
    </lineage>
</organism>
<evidence type="ECO:0000259" key="6">
    <source>
        <dbReference type="PROSITE" id="PS50931"/>
    </source>
</evidence>
<dbReference type="GO" id="GO:0003700">
    <property type="term" value="F:DNA-binding transcription factor activity"/>
    <property type="evidence" value="ECO:0007669"/>
    <property type="project" value="InterPro"/>
</dbReference>
<reference evidence="7 8" key="1">
    <citation type="submission" date="2018-05" db="EMBL/GenBank/DDBJ databases">
        <title>Genomic Encyclopedia of Type Strains, Phase IV (KMG-IV): sequencing the most valuable type-strain genomes for metagenomic binning, comparative biology and taxonomic classification.</title>
        <authorList>
            <person name="Goeker M."/>
        </authorList>
    </citation>
    <scope>NUCLEOTIDE SEQUENCE [LARGE SCALE GENOMIC DNA]</scope>
    <source>
        <strain evidence="7 8">DSM 29661</strain>
    </source>
</reference>
<dbReference type="InterPro" id="IPR005119">
    <property type="entry name" value="LysR_subst-bd"/>
</dbReference>
<dbReference type="Pfam" id="PF00126">
    <property type="entry name" value="HTH_1"/>
    <property type="match status" value="1"/>
</dbReference>
<dbReference type="Gene3D" id="1.10.10.10">
    <property type="entry name" value="Winged helix-like DNA-binding domain superfamily/Winged helix DNA-binding domain"/>
    <property type="match status" value="1"/>
</dbReference>
<dbReference type="InterPro" id="IPR000847">
    <property type="entry name" value="LysR_HTH_N"/>
</dbReference>
<dbReference type="PRINTS" id="PR00039">
    <property type="entry name" value="HTHLYSR"/>
</dbReference>
<evidence type="ECO:0000256" key="4">
    <source>
        <dbReference type="ARBA" id="ARBA00023159"/>
    </source>
</evidence>
<sequence>MTLTELRYIVAVARERHFGRAAAACFVSQPTLSIAVRKLEEELGITLFERGSNEITVTDTGERIIEQAQRVLEEVSVIKTLASELKNELVGPFRLGVIFTIGPYLLPALIPALRELAPDMPLYLEENYTARLADMLKRGEVDAVIVAEPFDEPGVVTYPLYDEPFVVATPRTHPWAKRKTISSAELANESVLLLTQGNCFRDQVLALCDRLQQPAAPGGHALSRTLQGSSLTTIRHMVASGVGITVMPVTSVGPGDEALLGIVPFAAPAPTRRVVLACRKQFYRRNAIAALCQAVRHSALPGVQWLDNAPMSAEAS</sequence>
<dbReference type="GO" id="GO:0003677">
    <property type="term" value="F:DNA binding"/>
    <property type="evidence" value="ECO:0007669"/>
    <property type="project" value="UniProtKB-KW"/>
</dbReference>
<feature type="domain" description="HTH lysR-type" evidence="6">
    <location>
        <begin position="1"/>
        <end position="58"/>
    </location>
</feature>
<dbReference type="SUPFAM" id="SSF46785">
    <property type="entry name" value="Winged helix' DNA-binding domain"/>
    <property type="match status" value="1"/>
</dbReference>
<name>A0A318L703_9NEIS</name>
<protein>
    <submittedName>
        <fullName evidence="7">LysR family hydrogen peroxide-inducible transcriptional activator</fullName>
    </submittedName>
</protein>
<gene>
    <name evidence="7" type="ORF">DFR34_10288</name>
</gene>
<dbReference type="Proteomes" id="UP000247555">
    <property type="component" value="Unassembled WGS sequence"/>
</dbReference>
<keyword evidence="4" id="KW-0010">Activator</keyword>
<dbReference type="AlphaFoldDB" id="A0A318L703"/>
<dbReference type="EMBL" id="QJKI01000002">
    <property type="protein sequence ID" value="PXX81253.1"/>
    <property type="molecule type" value="Genomic_DNA"/>
</dbReference>
<dbReference type="InterPro" id="IPR036390">
    <property type="entry name" value="WH_DNA-bd_sf"/>
</dbReference>
<keyword evidence="8" id="KW-1185">Reference proteome</keyword>